<evidence type="ECO:0000313" key="3">
    <source>
        <dbReference type="Proteomes" id="UP001287436"/>
    </source>
</evidence>
<dbReference type="AlphaFoldDB" id="A0ABD5HHT0"/>
<dbReference type="EMBL" id="JAWPBP010000011">
    <property type="protein sequence ID" value="MDW2716978.1"/>
    <property type="molecule type" value="Genomic_DNA"/>
</dbReference>
<sequence length="123" mass="14513">MLLENEVDNAKRLAVNQRFWVPVLMCVDYISALKEATSYKFLFKGFWSIKYSASGCFLFVTLLLFLVFIFLIFFKEIVYYRAVGIGGRQGGRGRLRDRIASRWAVHHFWHFLLFKKQIVSMIC</sequence>
<keyword evidence="1" id="KW-1133">Transmembrane helix</keyword>
<proteinExistence type="predicted"/>
<keyword evidence="1" id="KW-0812">Transmembrane</keyword>
<gene>
    <name evidence="2" type="ORF">RYZ49_14315</name>
</gene>
<accession>A0ABD5HHT0</accession>
<protein>
    <submittedName>
        <fullName evidence="2">Uncharacterized protein</fullName>
    </submittedName>
</protein>
<keyword evidence="1" id="KW-0472">Membrane</keyword>
<organism evidence="2 3">
    <name type="scientific">Klebsiella pasteurii</name>
    <dbReference type="NCBI Taxonomy" id="2587529"/>
    <lineage>
        <taxon>Bacteria</taxon>
        <taxon>Pseudomonadati</taxon>
        <taxon>Pseudomonadota</taxon>
        <taxon>Gammaproteobacteria</taxon>
        <taxon>Enterobacterales</taxon>
        <taxon>Enterobacteriaceae</taxon>
        <taxon>Klebsiella/Raoultella group</taxon>
        <taxon>Klebsiella</taxon>
    </lineage>
</organism>
<feature type="transmembrane region" description="Helical" evidence="1">
    <location>
        <begin position="51"/>
        <end position="74"/>
    </location>
</feature>
<evidence type="ECO:0000313" key="2">
    <source>
        <dbReference type="EMBL" id="MDW2716978.1"/>
    </source>
</evidence>
<dbReference type="Proteomes" id="UP001287436">
    <property type="component" value="Unassembled WGS sequence"/>
</dbReference>
<comment type="caution">
    <text evidence="2">The sequence shown here is derived from an EMBL/GenBank/DDBJ whole genome shotgun (WGS) entry which is preliminary data.</text>
</comment>
<name>A0ABD5HHT0_9ENTR</name>
<evidence type="ECO:0000256" key="1">
    <source>
        <dbReference type="SAM" id="Phobius"/>
    </source>
</evidence>
<dbReference type="RefSeq" id="WP_318087917.1">
    <property type="nucleotide sequence ID" value="NZ_CP143095.1"/>
</dbReference>
<reference evidence="2 3" key="1">
    <citation type="submission" date="2023-10" db="EMBL/GenBank/DDBJ databases">
        <title>Fecal carriage and genetic characteristics of carbapenem-resistant Enterobacterales among healthy adults from four provinces of China.</title>
        <authorList>
            <person name="Li Y."/>
            <person name="Zhang R."/>
        </authorList>
    </citation>
    <scope>NUCLEOTIDE SEQUENCE [LARGE SCALE GENOMIC DNA]</scope>
    <source>
        <strain evidence="2 3">HN-157</strain>
    </source>
</reference>